<dbReference type="InterPro" id="IPR017441">
    <property type="entry name" value="Protein_kinase_ATP_BS"/>
</dbReference>
<dbReference type="EC" id="2.7.11.1" evidence="2"/>
<dbReference type="FunFam" id="2.60.120.430:FF:000005">
    <property type="entry name" value="Putative receptor-like protein kinase"/>
    <property type="match status" value="1"/>
</dbReference>
<dbReference type="PANTHER" id="PTHR34590:SF10">
    <property type="entry name" value="RECEPTOR-LIKE PROTEIN KINASE HERK 1"/>
    <property type="match status" value="1"/>
</dbReference>
<evidence type="ECO:0000256" key="14">
    <source>
        <dbReference type="ARBA" id="ARBA00048679"/>
    </source>
</evidence>
<dbReference type="SUPFAM" id="SSF56112">
    <property type="entry name" value="Protein kinase-like (PK-like)"/>
    <property type="match status" value="1"/>
</dbReference>
<dbReference type="eggNOG" id="KOG1187">
    <property type="taxonomic scope" value="Eukaryota"/>
</dbReference>
<evidence type="ECO:0000256" key="3">
    <source>
        <dbReference type="ARBA" id="ARBA00022527"/>
    </source>
</evidence>
<dbReference type="GO" id="GO:0005524">
    <property type="term" value="F:ATP binding"/>
    <property type="evidence" value="ECO:0007669"/>
    <property type="project" value="UniProtKB-UniRule"/>
</dbReference>
<keyword evidence="9 15" id="KW-0067">ATP-binding</keyword>
<dbReference type="Pfam" id="PF07714">
    <property type="entry name" value="PK_Tyr_Ser-Thr"/>
    <property type="match status" value="1"/>
</dbReference>
<feature type="binding site" evidence="15">
    <location>
        <position position="503"/>
    </location>
    <ligand>
        <name>ATP</name>
        <dbReference type="ChEBI" id="CHEBI:30616"/>
    </ligand>
</feature>
<feature type="domain" description="Protein kinase" evidence="19">
    <location>
        <begin position="475"/>
        <end position="746"/>
    </location>
</feature>
<dbReference type="SMART" id="SM00220">
    <property type="entry name" value="S_TKc"/>
    <property type="match status" value="1"/>
</dbReference>
<dbReference type="Pfam" id="PF12819">
    <property type="entry name" value="Malectin_like"/>
    <property type="match status" value="1"/>
</dbReference>
<feature type="compositionally biased region" description="Basic residues" evidence="16">
    <location>
        <begin position="822"/>
        <end position="835"/>
    </location>
</feature>
<evidence type="ECO:0000313" key="20">
    <source>
        <dbReference type="EMBL" id="EXB54644.1"/>
    </source>
</evidence>
<keyword evidence="6 18" id="KW-0732">Signal</keyword>
<dbReference type="InterPro" id="IPR008271">
    <property type="entry name" value="Ser/Thr_kinase_AS"/>
</dbReference>
<reference evidence="21" key="1">
    <citation type="submission" date="2013-01" db="EMBL/GenBank/DDBJ databases">
        <title>Draft Genome Sequence of a Mulberry Tree, Morus notabilis C.K. Schneid.</title>
        <authorList>
            <person name="He N."/>
            <person name="Zhao S."/>
        </authorList>
    </citation>
    <scope>NUCLEOTIDE SEQUENCE</scope>
</reference>
<accession>W9QUF7</accession>
<dbReference type="eggNOG" id="KOG2295">
    <property type="taxonomic scope" value="Eukaryota"/>
</dbReference>
<dbReference type="GO" id="GO:0004714">
    <property type="term" value="F:transmembrane receptor protein tyrosine kinase activity"/>
    <property type="evidence" value="ECO:0007669"/>
    <property type="project" value="InterPro"/>
</dbReference>
<dbReference type="GO" id="GO:0004674">
    <property type="term" value="F:protein serine/threonine kinase activity"/>
    <property type="evidence" value="ECO:0007669"/>
    <property type="project" value="UniProtKB-KW"/>
</dbReference>
<dbReference type="InterPro" id="IPR024788">
    <property type="entry name" value="Malectin-like_Carb-bd_dom"/>
</dbReference>
<dbReference type="InterPro" id="IPR045272">
    <property type="entry name" value="ANXUR1/2-like"/>
</dbReference>
<feature type="chain" id="PRO_5004930936" description="non-specific serine/threonine protein kinase" evidence="18">
    <location>
        <begin position="23"/>
        <end position="890"/>
    </location>
</feature>
<organism evidence="20 21">
    <name type="scientific">Morus notabilis</name>
    <dbReference type="NCBI Taxonomy" id="981085"/>
    <lineage>
        <taxon>Eukaryota</taxon>
        <taxon>Viridiplantae</taxon>
        <taxon>Streptophyta</taxon>
        <taxon>Embryophyta</taxon>
        <taxon>Tracheophyta</taxon>
        <taxon>Spermatophyta</taxon>
        <taxon>Magnoliopsida</taxon>
        <taxon>eudicotyledons</taxon>
        <taxon>Gunneridae</taxon>
        <taxon>Pentapetalae</taxon>
        <taxon>rosids</taxon>
        <taxon>fabids</taxon>
        <taxon>Rosales</taxon>
        <taxon>Moraceae</taxon>
        <taxon>Moreae</taxon>
        <taxon>Morus</taxon>
    </lineage>
</organism>
<dbReference type="FunFam" id="3.30.200.20:FF:000039">
    <property type="entry name" value="receptor-like protein kinase FERONIA"/>
    <property type="match status" value="1"/>
</dbReference>
<dbReference type="PROSITE" id="PS50011">
    <property type="entry name" value="PROTEIN_KINASE_DOM"/>
    <property type="match status" value="1"/>
</dbReference>
<evidence type="ECO:0000256" key="11">
    <source>
        <dbReference type="ARBA" id="ARBA00023136"/>
    </source>
</evidence>
<comment type="subcellular location">
    <subcellularLocation>
        <location evidence="1">Membrane</location>
        <topology evidence="1">Single-pass type I membrane protein</topology>
    </subcellularLocation>
</comment>
<name>W9QUF7_9ROSA</name>
<protein>
    <recommendedName>
        <fullName evidence="2">non-specific serine/threonine protein kinase</fullName>
        <ecNumber evidence="2">2.7.11.1</ecNumber>
    </recommendedName>
</protein>
<dbReference type="Gene3D" id="2.60.120.430">
    <property type="entry name" value="Galactose-binding lectin"/>
    <property type="match status" value="2"/>
</dbReference>
<dbReference type="Gene3D" id="1.10.510.10">
    <property type="entry name" value="Transferase(Phosphotransferase) domain 1"/>
    <property type="match status" value="1"/>
</dbReference>
<evidence type="ECO:0000256" key="15">
    <source>
        <dbReference type="PROSITE-ProRule" id="PRU10141"/>
    </source>
</evidence>
<dbReference type="InterPro" id="IPR000719">
    <property type="entry name" value="Prot_kinase_dom"/>
</dbReference>
<evidence type="ECO:0000256" key="8">
    <source>
        <dbReference type="ARBA" id="ARBA00022777"/>
    </source>
</evidence>
<dbReference type="GO" id="GO:0016020">
    <property type="term" value="C:membrane"/>
    <property type="evidence" value="ECO:0007669"/>
    <property type="project" value="UniProtKB-SubCell"/>
</dbReference>
<evidence type="ECO:0000259" key="19">
    <source>
        <dbReference type="PROSITE" id="PS50011"/>
    </source>
</evidence>
<dbReference type="Proteomes" id="UP000030645">
    <property type="component" value="Unassembled WGS sequence"/>
</dbReference>
<evidence type="ECO:0000256" key="18">
    <source>
        <dbReference type="SAM" id="SignalP"/>
    </source>
</evidence>
<keyword evidence="5 17" id="KW-0812">Transmembrane</keyword>
<keyword evidence="12" id="KW-0325">Glycoprotein</keyword>
<keyword evidence="21" id="KW-1185">Reference proteome</keyword>
<keyword evidence="4" id="KW-0808">Transferase</keyword>
<dbReference type="AlphaFoldDB" id="W9QUF7"/>
<dbReference type="InterPro" id="IPR011009">
    <property type="entry name" value="Kinase-like_dom_sf"/>
</dbReference>
<dbReference type="EMBL" id="KE344194">
    <property type="protein sequence ID" value="EXB54644.1"/>
    <property type="molecule type" value="Genomic_DNA"/>
</dbReference>
<keyword evidence="3" id="KW-0723">Serine/threonine-protein kinase</keyword>
<proteinExistence type="predicted"/>
<evidence type="ECO:0000256" key="5">
    <source>
        <dbReference type="ARBA" id="ARBA00022692"/>
    </source>
</evidence>
<dbReference type="PROSITE" id="PS00108">
    <property type="entry name" value="PROTEIN_KINASE_ST"/>
    <property type="match status" value="1"/>
</dbReference>
<evidence type="ECO:0000256" key="16">
    <source>
        <dbReference type="SAM" id="MobiDB-lite"/>
    </source>
</evidence>
<evidence type="ECO:0000256" key="9">
    <source>
        <dbReference type="ARBA" id="ARBA00022840"/>
    </source>
</evidence>
<evidence type="ECO:0000256" key="13">
    <source>
        <dbReference type="ARBA" id="ARBA00047899"/>
    </source>
</evidence>
<dbReference type="PROSITE" id="PS00107">
    <property type="entry name" value="PROTEIN_KINASE_ATP"/>
    <property type="match status" value="1"/>
</dbReference>
<dbReference type="FunFam" id="1.10.510.10:FF:001023">
    <property type="entry name" value="Os07g0541700 protein"/>
    <property type="match status" value="1"/>
</dbReference>
<evidence type="ECO:0000256" key="2">
    <source>
        <dbReference type="ARBA" id="ARBA00012513"/>
    </source>
</evidence>
<evidence type="ECO:0000256" key="17">
    <source>
        <dbReference type="SAM" id="Phobius"/>
    </source>
</evidence>
<evidence type="ECO:0000256" key="4">
    <source>
        <dbReference type="ARBA" id="ARBA00022679"/>
    </source>
</evidence>
<sequence>MSYMKVVLFISIFHQGFSSSSGFDPIDNYLIDCGSPTNTSVSDRVFISDYTASKFLSTPQDVLANTTNKSTISSSDSPLYQTARIFTQTSTYKFPILRQGRHWIRLHFSPFSYEVYDMTTARFSVFTENHVVLCDFCTYDTTCLKEFSVNVTSNSLVITLSPTANSFAFLNAVEVVSVPDELITDDSVSIVGSLDQHFKGLSSQAFETVARVNMGGPMVFSKNDTLWRTWVPDQSFLVHKDIVINVSNIDAVKYITGGRATPNIAPAIVYGTATIPDFQHDQTFREIFNITWEFKVDQGFHYLIRFHFCDIISEHLNSLYFNLYINSWSVATNLDTSALSSYSLGSPFYMDYVTMSTLSNKLRATIGSSIIHDDFSYGILNGLEILKINNSIGNLGSPVMSSTKEKNIAVLSIGVSIGGFLVVTMSAVLLLIICKKLKKSQAYKGHSKTIATAIDASEYETRIPFPIIQEATNNFDESWVIGTGGFGKVYKGVLSDGTKVAVKRKNPGSQQGLQEFRTEIKMLLLFRHRHLVSLIGYCDEGNEMILIYEYMENGALRSHLYGSELQTYLTWKQRLEICIGAARGLHYLHTGFAKGIIHRDVKSANILLDENFRAKVADFGLSKIGPDVTQANHVSTAVKGSFGYFDPEYFRRRRLTFKSDVYSFGVVLFEVLCGRAAVDSTLPSEWDSGRSAFGDSSGVGTNQREGLMSYKQFIQELEDVILPAEAQRRYQEYKSEYITTQKRAYFNAHKEEEWLKDKYHPTNLLAVIERRNELARKVAKDFLLDLQSGTLDLGQGLNALSSNKKEQPSDPNSEDEVDVGGKKRRRCRTPTKKGGGRSGRPGPQMSGPAPILALSSALGQDPRRIRSFANDLEQEEWTNLRIAFLNPKFC</sequence>
<dbReference type="STRING" id="981085.W9QUF7"/>
<dbReference type="Pfam" id="PF12066">
    <property type="entry name" value="SERRATE_Ars2_N"/>
    <property type="match status" value="1"/>
</dbReference>
<feature type="transmembrane region" description="Helical" evidence="17">
    <location>
        <begin position="408"/>
        <end position="434"/>
    </location>
</feature>
<evidence type="ECO:0000256" key="1">
    <source>
        <dbReference type="ARBA" id="ARBA00004479"/>
    </source>
</evidence>
<evidence type="ECO:0000313" key="21">
    <source>
        <dbReference type="Proteomes" id="UP000030645"/>
    </source>
</evidence>
<dbReference type="FunFam" id="2.60.120.430:FF:000001">
    <property type="entry name" value="Receptor-like protein kinase FERONIA"/>
    <property type="match status" value="1"/>
</dbReference>
<comment type="catalytic activity">
    <reaction evidence="14">
        <text>L-seryl-[protein] + ATP = O-phospho-L-seryl-[protein] + ADP + H(+)</text>
        <dbReference type="Rhea" id="RHEA:17989"/>
        <dbReference type="Rhea" id="RHEA-COMP:9863"/>
        <dbReference type="Rhea" id="RHEA-COMP:11604"/>
        <dbReference type="ChEBI" id="CHEBI:15378"/>
        <dbReference type="ChEBI" id="CHEBI:29999"/>
        <dbReference type="ChEBI" id="CHEBI:30616"/>
        <dbReference type="ChEBI" id="CHEBI:83421"/>
        <dbReference type="ChEBI" id="CHEBI:456216"/>
        <dbReference type="EC" id="2.7.11.1"/>
    </reaction>
</comment>
<dbReference type="Gene3D" id="3.30.200.20">
    <property type="entry name" value="Phosphorylase Kinase, domain 1"/>
    <property type="match status" value="1"/>
</dbReference>
<keyword evidence="7 15" id="KW-0547">Nucleotide-binding</keyword>
<feature type="region of interest" description="Disordered" evidence="16">
    <location>
        <begin position="800"/>
        <end position="851"/>
    </location>
</feature>
<evidence type="ECO:0000256" key="6">
    <source>
        <dbReference type="ARBA" id="ARBA00022729"/>
    </source>
</evidence>
<dbReference type="PANTHER" id="PTHR34590">
    <property type="entry name" value="OS03G0124300 PROTEIN-RELATED"/>
    <property type="match status" value="1"/>
</dbReference>
<dbReference type="InterPro" id="IPR001245">
    <property type="entry name" value="Ser-Thr/Tyr_kinase_cat_dom"/>
</dbReference>
<feature type="signal peptide" evidence="18">
    <location>
        <begin position="1"/>
        <end position="22"/>
    </location>
</feature>
<evidence type="ECO:0000256" key="7">
    <source>
        <dbReference type="ARBA" id="ARBA00022741"/>
    </source>
</evidence>
<dbReference type="CDD" id="cd14066">
    <property type="entry name" value="STKc_IRAK"/>
    <property type="match status" value="1"/>
</dbReference>
<keyword evidence="8 20" id="KW-0418">Kinase</keyword>
<keyword evidence="20" id="KW-0675">Receptor</keyword>
<keyword evidence="11 17" id="KW-0472">Membrane</keyword>
<evidence type="ECO:0000256" key="12">
    <source>
        <dbReference type="ARBA" id="ARBA00023180"/>
    </source>
</evidence>
<comment type="catalytic activity">
    <reaction evidence="13">
        <text>L-threonyl-[protein] + ATP = O-phospho-L-threonyl-[protein] + ADP + H(+)</text>
        <dbReference type="Rhea" id="RHEA:46608"/>
        <dbReference type="Rhea" id="RHEA-COMP:11060"/>
        <dbReference type="Rhea" id="RHEA-COMP:11605"/>
        <dbReference type="ChEBI" id="CHEBI:15378"/>
        <dbReference type="ChEBI" id="CHEBI:30013"/>
        <dbReference type="ChEBI" id="CHEBI:30616"/>
        <dbReference type="ChEBI" id="CHEBI:61977"/>
        <dbReference type="ChEBI" id="CHEBI:456216"/>
        <dbReference type="EC" id="2.7.11.1"/>
    </reaction>
</comment>
<evidence type="ECO:0000256" key="10">
    <source>
        <dbReference type="ARBA" id="ARBA00022989"/>
    </source>
</evidence>
<keyword evidence="10 17" id="KW-1133">Transmembrane helix</keyword>
<gene>
    <name evidence="20" type="ORF">L484_022505</name>
</gene>
<dbReference type="InterPro" id="IPR021933">
    <property type="entry name" value="SERRATE/Ars2_N"/>
</dbReference>